<protein>
    <submittedName>
        <fullName evidence="6">LysR family transcriptional regulator</fullName>
    </submittedName>
</protein>
<dbReference type="RefSeq" id="WP_220379599.1">
    <property type="nucleotide sequence ID" value="NZ_CP080544.1"/>
</dbReference>
<dbReference type="PANTHER" id="PTHR30537">
    <property type="entry name" value="HTH-TYPE TRANSCRIPTIONAL REGULATOR"/>
    <property type="match status" value="1"/>
</dbReference>
<keyword evidence="2" id="KW-0805">Transcription regulation</keyword>
<feature type="domain" description="HTH lysR-type" evidence="5">
    <location>
        <begin position="1"/>
        <end position="59"/>
    </location>
</feature>
<proteinExistence type="inferred from homology"/>
<dbReference type="Pfam" id="PF00126">
    <property type="entry name" value="HTH_1"/>
    <property type="match status" value="1"/>
</dbReference>
<keyword evidence="4" id="KW-0804">Transcription</keyword>
<evidence type="ECO:0000259" key="5">
    <source>
        <dbReference type="PROSITE" id="PS50931"/>
    </source>
</evidence>
<evidence type="ECO:0000313" key="6">
    <source>
        <dbReference type="EMBL" id="QYR52796.1"/>
    </source>
</evidence>
<dbReference type="Proteomes" id="UP000824755">
    <property type="component" value="Chromosome"/>
</dbReference>
<dbReference type="SUPFAM" id="SSF46785">
    <property type="entry name" value="Winged helix' DNA-binding domain"/>
    <property type="match status" value="1"/>
</dbReference>
<dbReference type="SUPFAM" id="SSF53850">
    <property type="entry name" value="Periplasmic binding protein-like II"/>
    <property type="match status" value="1"/>
</dbReference>
<dbReference type="InterPro" id="IPR058163">
    <property type="entry name" value="LysR-type_TF_proteobact-type"/>
</dbReference>
<dbReference type="Pfam" id="PF03466">
    <property type="entry name" value="LysR_substrate"/>
    <property type="match status" value="1"/>
</dbReference>
<dbReference type="PANTHER" id="PTHR30537:SF31">
    <property type="entry name" value="TRANSCRIPTIONAL REGULATOR, LYSR FAMILY"/>
    <property type="match status" value="1"/>
</dbReference>
<accession>A0ABX8WPH2</accession>
<dbReference type="PROSITE" id="PS50931">
    <property type="entry name" value="HTH_LYSR"/>
    <property type="match status" value="1"/>
</dbReference>
<dbReference type="InterPro" id="IPR036390">
    <property type="entry name" value="WH_DNA-bd_sf"/>
</dbReference>
<comment type="similarity">
    <text evidence="1">Belongs to the LysR transcriptional regulatory family.</text>
</comment>
<dbReference type="Gene3D" id="1.10.10.10">
    <property type="entry name" value="Winged helix-like DNA-binding domain superfamily/Winged helix DNA-binding domain"/>
    <property type="match status" value="1"/>
</dbReference>
<keyword evidence="3" id="KW-0238">DNA-binding</keyword>
<reference evidence="6 7" key="1">
    <citation type="submission" date="2021-08" db="EMBL/GenBank/DDBJ databases">
        <title>Lysobacter sp. strain CJ11 Genome sequencing and assembly.</title>
        <authorList>
            <person name="Kim I."/>
        </authorList>
    </citation>
    <scope>NUCLEOTIDE SEQUENCE [LARGE SCALE GENOMIC DNA]</scope>
    <source>
        <strain evidence="6 7">CJ11</strain>
    </source>
</reference>
<name>A0ABX8WPH2_9GAMM</name>
<organism evidence="6 7">
    <name type="scientific">Lysobacter soyae</name>
    <dbReference type="NCBI Taxonomy" id="2764185"/>
    <lineage>
        <taxon>Bacteria</taxon>
        <taxon>Pseudomonadati</taxon>
        <taxon>Pseudomonadota</taxon>
        <taxon>Gammaproteobacteria</taxon>
        <taxon>Lysobacterales</taxon>
        <taxon>Lysobacteraceae</taxon>
        <taxon>Lysobacter</taxon>
    </lineage>
</organism>
<evidence type="ECO:0000256" key="3">
    <source>
        <dbReference type="ARBA" id="ARBA00023125"/>
    </source>
</evidence>
<dbReference type="InterPro" id="IPR005119">
    <property type="entry name" value="LysR_subst-bd"/>
</dbReference>
<dbReference type="Gene3D" id="3.40.190.290">
    <property type="match status" value="1"/>
</dbReference>
<dbReference type="CDD" id="cd08473">
    <property type="entry name" value="PBP2_CrgA_like_4"/>
    <property type="match status" value="1"/>
</dbReference>
<keyword evidence="7" id="KW-1185">Reference proteome</keyword>
<dbReference type="InterPro" id="IPR000847">
    <property type="entry name" value="LysR_HTH_N"/>
</dbReference>
<sequence>MHDLNDLYYFVQVVEHGGFAPAGRALGEPKSKLSRRVAGMEEALGARLLHRSTRQFSVTELGQNVYMHAKAMLMEAEAAFDVVQRHHAKPRGVVRLACPMALLDQRVGGMLVRFMRRHPDVELSVDPTHRRVDVIADGFDLALRVRPPPLEDSELVLRVLANATQCLVASPKLLAKVGTPRKPGELMGLPSLEMGMPQNQHAWHLVGPGDEQVAIFHSPRLVTRAMLTLRDAALEGLGIVQLPTLLTEPLMKEGSLVRVLPDWAPLPEIVHAVYPSRRGMLPAVQALLDHLSAEFVALGKAL</sequence>
<evidence type="ECO:0000256" key="2">
    <source>
        <dbReference type="ARBA" id="ARBA00023015"/>
    </source>
</evidence>
<gene>
    <name evidence="6" type="ORF">H8L67_09520</name>
</gene>
<evidence type="ECO:0000313" key="7">
    <source>
        <dbReference type="Proteomes" id="UP000824755"/>
    </source>
</evidence>
<evidence type="ECO:0000256" key="4">
    <source>
        <dbReference type="ARBA" id="ARBA00023163"/>
    </source>
</evidence>
<dbReference type="EMBL" id="CP080544">
    <property type="protein sequence ID" value="QYR52796.1"/>
    <property type="molecule type" value="Genomic_DNA"/>
</dbReference>
<evidence type="ECO:0000256" key="1">
    <source>
        <dbReference type="ARBA" id="ARBA00009437"/>
    </source>
</evidence>
<dbReference type="InterPro" id="IPR036388">
    <property type="entry name" value="WH-like_DNA-bd_sf"/>
</dbReference>